<dbReference type="AlphaFoldDB" id="A0A2W5EYZ8"/>
<reference evidence="1 2" key="1">
    <citation type="submission" date="2017-11" db="EMBL/GenBank/DDBJ databases">
        <title>Infants hospitalized years apart are colonized by the same room-sourced microbial strains.</title>
        <authorList>
            <person name="Brooks B."/>
            <person name="Olm M.R."/>
            <person name="Firek B.A."/>
            <person name="Baker R."/>
            <person name="Thomas B.C."/>
            <person name="Morowitz M.J."/>
            <person name="Banfield J.F."/>
        </authorList>
    </citation>
    <scope>NUCLEOTIDE SEQUENCE [LARGE SCALE GENOMIC DNA]</scope>
    <source>
        <strain evidence="1">S2_009_000_R2_76</strain>
    </source>
</reference>
<gene>
    <name evidence="1" type="ORF">DI598_11265</name>
</gene>
<comment type="caution">
    <text evidence="1">The sequence shown here is derived from an EMBL/GenBank/DDBJ whole genome shotgun (WGS) entry which is preliminary data.</text>
</comment>
<dbReference type="EMBL" id="QFOI01000200">
    <property type="protein sequence ID" value="PZP47174.1"/>
    <property type="molecule type" value="Genomic_DNA"/>
</dbReference>
<protein>
    <submittedName>
        <fullName evidence="1">Uncharacterized protein</fullName>
    </submittedName>
</protein>
<sequence length="910" mass="104478">MDAQAQVFGGNPLSTRWQQMGNDTFNIIFPSNKLETARQIAWLIRWQSKNNNNIGQKVKKVNIVLQADVTYSNGYVGLGPFRSEFYLMPPTDPFSLGSQLWPSNLAIHEYRHVQQYNNFNVGLSKTVGTIFGENGRALFNAMSVPDWFFEGDAVYNETRLSNQGRGRFPLFMNDFAALLLDKKKYSYQKIRNGSYNDYVPNHYSLGYILVAYGYEKYGNDFWEKVTHDAASFKSILYPWQSAIKKYTGISFKQFTENAFQYYERSLPADTLSPVFLTKKKKNNVINYEFPIVSDDNTIAVKTSYKSIPQFVAVDSSGKEKKVATQSISYDDYFSANDKEIVYSSLKADPRWGNRQYSNVRILNKLTGNEKKIGNRTKWFTPDISSTGDSLLVMKMSDEGNKSAIQLINREGLLLKNIAEDSSSLFTYPKFFGNGCFVFVRNEKGEMSIRYYHFEKKGFETILDSGNRLLGYPSIKNDTLYFNSSSKGKDALWAYVPKSKQIFDVATYPTGIYGGAEQGDRVVGSVFTSAGRRLAKISSSWVNIENVSVDTLRPLYFNLENPEPVLDKISMDTTLSISKYKRWTHPFNFHSLQPDWDDPNYTFSLYGESVLGTVQSELYYNYNRNEKYSAVGFSSVYGGWFLMPVINVSQTFNRQVQQSNGNILKWNELNGNIGLRLPLNYTSGKMYRYLTLQSTVNTNYIQWQGNASKIADNKTFNYWSNQLSFSTYSQQASQQIYPHLGLAMSTLYRTGITAKAYQWLTVGNIYLPGLVNTHSLVVNGAYMMRDTIGNYNYSNGFPISRGYSLISYPRMWKLGANYHFPIVYPDWGFGNIVYFLRIRGNAFYDYSSVKSLRYQRSYHLRSVGGEIYFDTKWWNQESVTFGIRYSNMIDHKLMGTGANRWEFILPIGLFK</sequence>
<proteinExistence type="predicted"/>
<dbReference type="SUPFAM" id="SSF69304">
    <property type="entry name" value="Tricorn protease N-terminal domain"/>
    <property type="match status" value="1"/>
</dbReference>
<organism evidence="1 2">
    <name type="scientific">Pseudopedobacter saltans</name>
    <dbReference type="NCBI Taxonomy" id="151895"/>
    <lineage>
        <taxon>Bacteria</taxon>
        <taxon>Pseudomonadati</taxon>
        <taxon>Bacteroidota</taxon>
        <taxon>Sphingobacteriia</taxon>
        <taxon>Sphingobacteriales</taxon>
        <taxon>Sphingobacteriaceae</taxon>
        <taxon>Pseudopedobacter</taxon>
    </lineage>
</organism>
<name>A0A2W5EYZ8_9SPHI</name>
<evidence type="ECO:0000313" key="1">
    <source>
        <dbReference type="EMBL" id="PZP47174.1"/>
    </source>
</evidence>
<dbReference type="Proteomes" id="UP000249645">
    <property type="component" value="Unassembled WGS sequence"/>
</dbReference>
<evidence type="ECO:0000313" key="2">
    <source>
        <dbReference type="Proteomes" id="UP000249645"/>
    </source>
</evidence>
<accession>A0A2W5EYZ8</accession>